<evidence type="ECO:0000313" key="2">
    <source>
        <dbReference type="Proteomes" id="UP001050808"/>
    </source>
</evidence>
<reference evidence="1" key="1">
    <citation type="submission" date="2024-05" db="EMBL/GenBank/DDBJ databases">
        <title>Whole genome shotgun sequence of Streptomyces violascens NBRC 12920.</title>
        <authorList>
            <person name="Komaki H."/>
            <person name="Tamura T."/>
        </authorList>
    </citation>
    <scope>NUCLEOTIDE SEQUENCE</scope>
    <source>
        <strain evidence="1">NBRC 12920</strain>
    </source>
</reference>
<comment type="caution">
    <text evidence="1">The sequence shown here is derived from an EMBL/GenBank/DDBJ whole genome shotgun (WGS) entry which is preliminary data.</text>
</comment>
<keyword evidence="2" id="KW-1185">Reference proteome</keyword>
<name>A0ABQ3QSK1_9ACTN</name>
<dbReference type="EMBL" id="BNDY01000017">
    <property type="protein sequence ID" value="GHI40215.1"/>
    <property type="molecule type" value="Genomic_DNA"/>
</dbReference>
<evidence type="ECO:0008006" key="3">
    <source>
        <dbReference type="Google" id="ProtNLM"/>
    </source>
</evidence>
<gene>
    <name evidence="1" type="ORF">Sviol_46230</name>
</gene>
<evidence type="ECO:0000313" key="1">
    <source>
        <dbReference type="EMBL" id="GHI40215.1"/>
    </source>
</evidence>
<sequence length="54" mass="6171">MRQAQGGGLTQGKQAAREQVRLETAERFARGERTRDIACGLRAGERQVEKWRRT</sequence>
<organism evidence="1 2">
    <name type="scientific">Streptomyces violascens</name>
    <dbReference type="NCBI Taxonomy" id="67381"/>
    <lineage>
        <taxon>Bacteria</taxon>
        <taxon>Bacillati</taxon>
        <taxon>Actinomycetota</taxon>
        <taxon>Actinomycetes</taxon>
        <taxon>Kitasatosporales</taxon>
        <taxon>Streptomycetaceae</taxon>
        <taxon>Streptomyces</taxon>
    </lineage>
</organism>
<accession>A0ABQ3QSK1</accession>
<proteinExistence type="predicted"/>
<protein>
    <recommendedName>
        <fullName evidence="3">Transposase</fullName>
    </recommendedName>
</protein>
<dbReference type="Proteomes" id="UP001050808">
    <property type="component" value="Unassembled WGS sequence"/>
</dbReference>